<organism evidence="5 6">
    <name type="scientific">Acidaminococcus intestini</name>
    <dbReference type="NCBI Taxonomy" id="187327"/>
    <lineage>
        <taxon>Bacteria</taxon>
        <taxon>Bacillati</taxon>
        <taxon>Bacillota</taxon>
        <taxon>Negativicutes</taxon>
        <taxon>Acidaminococcales</taxon>
        <taxon>Acidaminococcaceae</taxon>
        <taxon>Acidaminococcus</taxon>
    </lineage>
</organism>
<proteinExistence type="inferred from homology"/>
<accession>A0A943I699</accession>
<dbReference type="Pfam" id="PF20741">
    <property type="entry name" value="GKRP-like_C"/>
    <property type="match status" value="1"/>
</dbReference>
<evidence type="ECO:0000259" key="4">
    <source>
        <dbReference type="PROSITE" id="PS51464"/>
    </source>
</evidence>
<comment type="subunit">
    <text evidence="3">Homodimer.</text>
</comment>
<dbReference type="AlphaFoldDB" id="A0A943I699"/>
<dbReference type="CDD" id="cd05007">
    <property type="entry name" value="SIS_Etherase"/>
    <property type="match status" value="1"/>
</dbReference>
<dbReference type="EC" id="4.2.1.126" evidence="3"/>
<dbReference type="PROSITE" id="PS01272">
    <property type="entry name" value="GCKR"/>
    <property type="match status" value="1"/>
</dbReference>
<evidence type="ECO:0000313" key="6">
    <source>
        <dbReference type="Proteomes" id="UP000754226"/>
    </source>
</evidence>
<keyword evidence="1 3" id="KW-0456">Lyase</keyword>
<dbReference type="InterPro" id="IPR040190">
    <property type="entry name" value="MURQ/GCKR"/>
</dbReference>
<dbReference type="EMBL" id="JAGZCZ010000013">
    <property type="protein sequence ID" value="MBS5520448.1"/>
    <property type="molecule type" value="Genomic_DNA"/>
</dbReference>
<dbReference type="GO" id="GO:0046348">
    <property type="term" value="P:amino sugar catabolic process"/>
    <property type="evidence" value="ECO:0007669"/>
    <property type="project" value="InterPro"/>
</dbReference>
<dbReference type="HAMAP" id="MF_00068">
    <property type="entry name" value="MurQ"/>
    <property type="match status" value="1"/>
</dbReference>
<feature type="active site" evidence="3">
    <location>
        <position position="115"/>
    </location>
</feature>
<evidence type="ECO:0000256" key="1">
    <source>
        <dbReference type="ARBA" id="ARBA00023239"/>
    </source>
</evidence>
<dbReference type="InterPro" id="IPR005488">
    <property type="entry name" value="Etherase_MurQ"/>
</dbReference>
<dbReference type="GO" id="GO:0016835">
    <property type="term" value="F:carbon-oxygen lyase activity"/>
    <property type="evidence" value="ECO:0007669"/>
    <property type="project" value="UniProtKB-UniRule"/>
</dbReference>
<dbReference type="RefSeq" id="WP_302013636.1">
    <property type="nucleotide sequence ID" value="NZ_CATWGP010000002.1"/>
</dbReference>
<comment type="catalytic activity">
    <reaction evidence="3">
        <text>N-acetyl-D-muramate 6-phosphate + H2O = N-acetyl-D-glucosamine 6-phosphate + (R)-lactate</text>
        <dbReference type="Rhea" id="RHEA:26410"/>
        <dbReference type="ChEBI" id="CHEBI:15377"/>
        <dbReference type="ChEBI" id="CHEBI:16004"/>
        <dbReference type="ChEBI" id="CHEBI:57513"/>
        <dbReference type="ChEBI" id="CHEBI:58722"/>
        <dbReference type="EC" id="4.2.1.126"/>
    </reaction>
</comment>
<gene>
    <name evidence="3 5" type="primary">murQ</name>
    <name evidence="5" type="ORF">KHX13_09105</name>
</gene>
<dbReference type="GO" id="GO:0009254">
    <property type="term" value="P:peptidoglycan turnover"/>
    <property type="evidence" value="ECO:0007669"/>
    <property type="project" value="TreeGrafter"/>
</dbReference>
<dbReference type="NCBIfam" id="NF009222">
    <property type="entry name" value="PRK12570.1"/>
    <property type="match status" value="1"/>
</dbReference>
<evidence type="ECO:0000256" key="3">
    <source>
        <dbReference type="HAMAP-Rule" id="MF_00068"/>
    </source>
</evidence>
<evidence type="ECO:0000256" key="2">
    <source>
        <dbReference type="ARBA" id="ARBA00023277"/>
    </source>
</evidence>
<dbReference type="FunFam" id="3.40.50.10490:FF:000014">
    <property type="entry name" value="N-acetylmuramic acid 6-phosphate etherase"/>
    <property type="match status" value="1"/>
</dbReference>
<dbReference type="InterPro" id="IPR005486">
    <property type="entry name" value="Glucokinase_regulatory_CS"/>
</dbReference>
<dbReference type="Pfam" id="PF22645">
    <property type="entry name" value="GKRP_SIS_N"/>
    <property type="match status" value="1"/>
</dbReference>
<dbReference type="SUPFAM" id="SSF53697">
    <property type="entry name" value="SIS domain"/>
    <property type="match status" value="1"/>
</dbReference>
<dbReference type="PANTHER" id="PTHR10088">
    <property type="entry name" value="GLUCOKINASE REGULATORY PROTEIN"/>
    <property type="match status" value="1"/>
</dbReference>
<keyword evidence="2 3" id="KW-0119">Carbohydrate metabolism</keyword>
<name>A0A943I699_9FIRM</name>
<evidence type="ECO:0000313" key="5">
    <source>
        <dbReference type="EMBL" id="MBS5520448.1"/>
    </source>
</evidence>
<dbReference type="Proteomes" id="UP000754226">
    <property type="component" value="Unassembled WGS sequence"/>
</dbReference>
<reference evidence="5" key="1">
    <citation type="submission" date="2021-02" db="EMBL/GenBank/DDBJ databases">
        <title>Infant gut strain persistence is associated with maternal origin, phylogeny, and functional potential including surface adhesion and iron acquisition.</title>
        <authorList>
            <person name="Lou Y.C."/>
        </authorList>
    </citation>
    <scope>NUCLEOTIDE SEQUENCE</scope>
    <source>
        <strain evidence="5">L3_106_000M1_dasL3_106_000M1_concoct_15</strain>
    </source>
</reference>
<feature type="domain" description="SIS" evidence="4">
    <location>
        <begin position="56"/>
        <end position="219"/>
    </location>
</feature>
<comment type="similarity">
    <text evidence="3">Belongs to the GCKR-like family. MurNAc-6-P etherase subfamily.</text>
</comment>
<dbReference type="Gene3D" id="3.40.50.10490">
    <property type="entry name" value="Glucose-6-phosphate isomerase like protein, domain 1"/>
    <property type="match status" value="1"/>
</dbReference>
<dbReference type="NCBIfam" id="NF003915">
    <property type="entry name" value="PRK05441.1"/>
    <property type="match status" value="1"/>
</dbReference>
<dbReference type="InterPro" id="IPR001347">
    <property type="entry name" value="SIS_dom"/>
</dbReference>
<comment type="miscellaneous">
    <text evidence="3">A lyase-type mechanism (elimination/hydration) is suggested for the cleavage of the lactyl ether bond of MurNAc 6-phosphate, with the formation of an alpha,beta-unsaturated aldehyde intermediate with (E)-stereochemistry, followed by the syn addition of water to give product.</text>
</comment>
<comment type="function">
    <text evidence="3">Specifically catalyzes the cleavage of the D-lactyl ether substituent of MurNAc 6-phosphate, producing GlcNAc 6-phosphate and D-lactate.</text>
</comment>
<dbReference type="Gene3D" id="1.10.8.1080">
    <property type="match status" value="1"/>
</dbReference>
<dbReference type="GO" id="GO:0097367">
    <property type="term" value="F:carbohydrate derivative binding"/>
    <property type="evidence" value="ECO:0007669"/>
    <property type="project" value="InterPro"/>
</dbReference>
<dbReference type="PROSITE" id="PS51464">
    <property type="entry name" value="SIS"/>
    <property type="match status" value="1"/>
</dbReference>
<sequence>MLNLEKLSTEARNPASSRIDKLDTLSMMRVMNDEDQKTALAVKAILPDIARAVDVIADRLKTGGRLFYMGSGTSGRLGILDAAECPPTYSTDPELVQGLIAGGKEAIFRAREGAEDSPEEGANDITRHDLTEKDVLVGITASGRTPYVLGGMEEARRRGAFVIGLACSKDPEIARAADLMLICLPGPEVVTGSTRMKAGTVTKMILNMLSTGTMIRLGKVRGNLMIDVKATNEKLKERATRIVMTVTGMDRAAAERALRESGGCARLAVEHWEEARHDS</sequence>
<dbReference type="PANTHER" id="PTHR10088:SF4">
    <property type="entry name" value="GLUCOKINASE REGULATORY PROTEIN"/>
    <property type="match status" value="1"/>
</dbReference>
<protein>
    <recommendedName>
        <fullName evidence="3">N-acetylmuramic acid 6-phosphate etherase</fullName>
        <shortName evidence="3">MurNAc-6-P etherase</shortName>
        <ecNumber evidence="3">4.2.1.126</ecNumber>
    </recommendedName>
    <alternativeName>
        <fullName evidence="3">N-acetylmuramic acid 6-phosphate hydrolase</fullName>
    </alternativeName>
    <alternativeName>
        <fullName evidence="3">N-acetylmuramic acid 6-phosphate lyase</fullName>
    </alternativeName>
</protein>
<comment type="caution">
    <text evidence="5">The sequence shown here is derived from an EMBL/GenBank/DDBJ whole genome shotgun (WGS) entry which is preliminary data.</text>
</comment>
<dbReference type="NCBIfam" id="TIGR00274">
    <property type="entry name" value="N-acetylmuramic acid 6-phosphate etherase"/>
    <property type="match status" value="1"/>
</dbReference>
<dbReference type="GO" id="GO:0016803">
    <property type="term" value="F:ether hydrolase activity"/>
    <property type="evidence" value="ECO:0007669"/>
    <property type="project" value="TreeGrafter"/>
</dbReference>
<feature type="active site" description="Proton donor" evidence="3">
    <location>
        <position position="84"/>
    </location>
</feature>
<dbReference type="InterPro" id="IPR046348">
    <property type="entry name" value="SIS_dom_sf"/>
</dbReference>
<comment type="pathway">
    <text evidence="3">Amino-sugar metabolism; N-acetylmuramate degradation.</text>
</comment>